<dbReference type="STRING" id="1797785.A3B45_01090"/>
<organism evidence="2 3">
    <name type="scientific">Candidatus Daviesbacteria bacterium RIFCSPLOWO2_01_FULL_39_12</name>
    <dbReference type="NCBI Taxonomy" id="1797785"/>
    <lineage>
        <taxon>Bacteria</taxon>
        <taxon>Candidatus Daviesiibacteriota</taxon>
    </lineage>
</organism>
<feature type="transmembrane region" description="Helical" evidence="1">
    <location>
        <begin position="52"/>
        <end position="75"/>
    </location>
</feature>
<keyword evidence="1" id="KW-0812">Transmembrane</keyword>
<dbReference type="EMBL" id="MFDM01000007">
    <property type="protein sequence ID" value="OGE44162.1"/>
    <property type="molecule type" value="Genomic_DNA"/>
</dbReference>
<name>A0A1F5KTB6_9BACT</name>
<reference evidence="2 3" key="1">
    <citation type="journal article" date="2016" name="Nat. Commun.">
        <title>Thousands of microbial genomes shed light on interconnected biogeochemical processes in an aquifer system.</title>
        <authorList>
            <person name="Anantharaman K."/>
            <person name="Brown C.T."/>
            <person name="Hug L.A."/>
            <person name="Sharon I."/>
            <person name="Castelle C.J."/>
            <person name="Probst A.J."/>
            <person name="Thomas B.C."/>
            <person name="Singh A."/>
            <person name="Wilkins M.J."/>
            <person name="Karaoz U."/>
            <person name="Brodie E.L."/>
            <person name="Williams K.H."/>
            <person name="Hubbard S.S."/>
            <person name="Banfield J.F."/>
        </authorList>
    </citation>
    <scope>NUCLEOTIDE SEQUENCE [LARGE SCALE GENOMIC DNA]</scope>
</reference>
<dbReference type="Proteomes" id="UP000178565">
    <property type="component" value="Unassembled WGS sequence"/>
</dbReference>
<protein>
    <submittedName>
        <fullName evidence="2">Uncharacterized protein</fullName>
    </submittedName>
</protein>
<evidence type="ECO:0000313" key="3">
    <source>
        <dbReference type="Proteomes" id="UP000178565"/>
    </source>
</evidence>
<comment type="caution">
    <text evidence="2">The sequence shown here is derived from an EMBL/GenBank/DDBJ whole genome shotgun (WGS) entry which is preliminary data.</text>
</comment>
<keyword evidence="1" id="KW-1133">Transmembrane helix</keyword>
<accession>A0A1F5KTB6</accession>
<keyword evidence="1" id="KW-0472">Membrane</keyword>
<dbReference type="AlphaFoldDB" id="A0A1F5KTB6"/>
<gene>
    <name evidence="2" type="ORF">A3B45_01090</name>
</gene>
<feature type="transmembrane region" description="Helical" evidence="1">
    <location>
        <begin position="7"/>
        <end position="32"/>
    </location>
</feature>
<evidence type="ECO:0000313" key="2">
    <source>
        <dbReference type="EMBL" id="OGE44162.1"/>
    </source>
</evidence>
<evidence type="ECO:0000256" key="1">
    <source>
        <dbReference type="SAM" id="Phobius"/>
    </source>
</evidence>
<proteinExistence type="predicted"/>
<sequence length="78" mass="8684">MNKTLKVLFKIILSVVAVPVSFSILGVIYALYKSQSVSVGTNLISMTPNPLDFLMNIMFIVAIFAVPGIIIWLIWKKI</sequence>